<dbReference type="SUPFAM" id="SSF53901">
    <property type="entry name" value="Thiolase-like"/>
    <property type="match status" value="1"/>
</dbReference>
<dbReference type="GO" id="GO:0004315">
    <property type="term" value="F:3-oxoacyl-[acyl-carrier-protein] synthase activity"/>
    <property type="evidence" value="ECO:0007669"/>
    <property type="project" value="InterPro"/>
</dbReference>
<evidence type="ECO:0000313" key="6">
    <source>
        <dbReference type="EMBL" id="CDM65895.1"/>
    </source>
</evidence>
<proteinExistence type="predicted"/>
<organism evidence="6 7">
    <name type="scientific">Pyrinomonas methylaliphatogenes</name>
    <dbReference type="NCBI Taxonomy" id="454194"/>
    <lineage>
        <taxon>Bacteria</taxon>
        <taxon>Pseudomonadati</taxon>
        <taxon>Acidobacteriota</taxon>
        <taxon>Blastocatellia</taxon>
        <taxon>Blastocatellales</taxon>
        <taxon>Pyrinomonadaceae</taxon>
        <taxon>Pyrinomonas</taxon>
    </lineage>
</organism>
<dbReference type="NCBIfam" id="NF006829">
    <property type="entry name" value="PRK09352.1"/>
    <property type="match status" value="1"/>
</dbReference>
<dbReference type="CDD" id="cd00830">
    <property type="entry name" value="KAS_III"/>
    <property type="match status" value="1"/>
</dbReference>
<gene>
    <name evidence="6" type="ORF">PYK22_01903</name>
</gene>
<feature type="transmembrane region" description="Helical" evidence="3">
    <location>
        <begin position="301"/>
        <end position="318"/>
    </location>
</feature>
<dbReference type="Pfam" id="PF08545">
    <property type="entry name" value="ACP_syn_III"/>
    <property type="match status" value="1"/>
</dbReference>
<dbReference type="Gene3D" id="3.40.47.10">
    <property type="match status" value="1"/>
</dbReference>
<dbReference type="InterPro" id="IPR013751">
    <property type="entry name" value="ACP_syn_III_N"/>
</dbReference>
<keyword evidence="3" id="KW-1133">Transmembrane helix</keyword>
<evidence type="ECO:0000256" key="3">
    <source>
        <dbReference type="SAM" id="Phobius"/>
    </source>
</evidence>
<feature type="domain" description="Beta-ketoacyl-[acyl-carrier-protein] synthase III C-terminal" evidence="4">
    <location>
        <begin position="231"/>
        <end position="320"/>
    </location>
</feature>
<keyword evidence="2 6" id="KW-0012">Acyltransferase</keyword>
<dbReference type="PANTHER" id="PTHR34069:SF2">
    <property type="entry name" value="BETA-KETOACYL-[ACYL-CARRIER-PROTEIN] SYNTHASE III"/>
    <property type="match status" value="1"/>
</dbReference>
<accession>A0A0B6X0G5</accession>
<dbReference type="Pfam" id="PF08541">
    <property type="entry name" value="ACP_syn_III_C"/>
    <property type="match status" value="1"/>
</dbReference>
<dbReference type="GO" id="GO:0044550">
    <property type="term" value="P:secondary metabolite biosynthetic process"/>
    <property type="evidence" value="ECO:0007669"/>
    <property type="project" value="TreeGrafter"/>
</dbReference>
<keyword evidence="7" id="KW-1185">Reference proteome</keyword>
<keyword evidence="3" id="KW-0472">Membrane</keyword>
<evidence type="ECO:0000259" key="5">
    <source>
        <dbReference type="Pfam" id="PF08545"/>
    </source>
</evidence>
<dbReference type="EC" id="2.3.1.180" evidence="6"/>
<evidence type="ECO:0000256" key="1">
    <source>
        <dbReference type="ARBA" id="ARBA00022679"/>
    </source>
</evidence>
<feature type="domain" description="Beta-ketoacyl-[acyl-carrier-protein] synthase III N-terminal" evidence="5">
    <location>
        <begin position="105"/>
        <end position="178"/>
    </location>
</feature>
<dbReference type="Proteomes" id="UP000031518">
    <property type="component" value="Unassembled WGS sequence"/>
</dbReference>
<sequence>MKIAGIGAAVPERCIANAEVERQLGLEAGWALRRTGVRLRPVAAPDEATSDLAVRAGRAALADAGVNPHDVALLLLATSTPDHPLPPTAPQVAHRLGLMRAGAVDLAAACAGFVYGLALGEAMGRTMDACVLVIGANVLSRRTDPRDPMTATLFADGAGAAVLVPGEGVLGTYLGAHGENWDEIFIAAGGSREPLSPEAIEAGRHLMRMRNGPELFRRAVRMMAQAGAKALEAAQLDASRVDVWVPHQANRRIIREAGKLLGISMERTVDIVERYGNSSAATIPIALCVARERGLLIRGQIVLLTAVGAGLVSAGAVLRW</sequence>
<evidence type="ECO:0000259" key="4">
    <source>
        <dbReference type="Pfam" id="PF08541"/>
    </source>
</evidence>
<dbReference type="OrthoDB" id="9815506at2"/>
<evidence type="ECO:0000313" key="7">
    <source>
        <dbReference type="Proteomes" id="UP000031518"/>
    </source>
</evidence>
<dbReference type="InterPro" id="IPR016039">
    <property type="entry name" value="Thiolase-like"/>
</dbReference>
<protein>
    <submittedName>
        <fullName evidence="6">Biotin biosynthesis protein BioZ</fullName>
        <ecNumber evidence="6">2.3.1.180</ecNumber>
    </submittedName>
</protein>
<reference evidence="6 7" key="1">
    <citation type="submission" date="2013-12" db="EMBL/GenBank/DDBJ databases">
        <authorList>
            <person name="Stott M."/>
        </authorList>
    </citation>
    <scope>NUCLEOTIDE SEQUENCE [LARGE SCALE GENOMIC DNA]</scope>
    <source>
        <strain evidence="6 7">K22</strain>
    </source>
</reference>
<dbReference type="PANTHER" id="PTHR34069">
    <property type="entry name" value="3-OXOACYL-[ACYL-CARRIER-PROTEIN] SYNTHASE 3"/>
    <property type="match status" value="1"/>
</dbReference>
<dbReference type="EMBL" id="CBXV010000006">
    <property type="protein sequence ID" value="CDM65895.1"/>
    <property type="molecule type" value="Genomic_DNA"/>
</dbReference>
<evidence type="ECO:0000256" key="2">
    <source>
        <dbReference type="ARBA" id="ARBA00023315"/>
    </source>
</evidence>
<dbReference type="RefSeq" id="WP_041976517.1">
    <property type="nucleotide sequence ID" value="NZ_CBXV010000006.1"/>
</dbReference>
<keyword evidence="1 6" id="KW-0808">Transferase</keyword>
<dbReference type="InterPro" id="IPR013747">
    <property type="entry name" value="ACP_syn_III_C"/>
</dbReference>
<name>A0A0B6X0G5_9BACT</name>
<dbReference type="GO" id="GO:0006633">
    <property type="term" value="P:fatty acid biosynthetic process"/>
    <property type="evidence" value="ECO:0007669"/>
    <property type="project" value="InterPro"/>
</dbReference>
<reference evidence="6 7" key="2">
    <citation type="submission" date="2015-01" db="EMBL/GenBank/DDBJ databases">
        <title>Complete genome sequence of Pyrinomonas methylaliphatogenes type strain K22T.</title>
        <authorList>
            <person name="Lee K.C.Y."/>
            <person name="Power J.F."/>
            <person name="Dunfield P.F."/>
            <person name="Morgan X.C."/>
            <person name="Huttenhower C."/>
            <person name="Stott M.B."/>
        </authorList>
    </citation>
    <scope>NUCLEOTIDE SEQUENCE [LARGE SCALE GENOMIC DNA]</scope>
    <source>
        <strain evidence="6 7">K22</strain>
    </source>
</reference>
<dbReference type="GO" id="GO:0033818">
    <property type="term" value="F:beta-ketoacyl-acyl-carrier-protein synthase III activity"/>
    <property type="evidence" value="ECO:0007669"/>
    <property type="project" value="UniProtKB-EC"/>
</dbReference>
<dbReference type="STRING" id="454194.PYK22_01903"/>
<keyword evidence="3" id="KW-0812">Transmembrane</keyword>
<dbReference type="AlphaFoldDB" id="A0A0B6X0G5"/>